<keyword evidence="6" id="KW-0406">Ion transport</keyword>
<evidence type="ECO:0000256" key="3">
    <source>
        <dbReference type="ARBA" id="ARBA00022452"/>
    </source>
</evidence>
<evidence type="ECO:0000256" key="9">
    <source>
        <dbReference type="SAM" id="SignalP"/>
    </source>
</evidence>
<keyword evidence="6" id="KW-0813">Transport</keyword>
<proteinExistence type="inferred from homology"/>
<reference evidence="10" key="1">
    <citation type="submission" date="2022-05" db="EMBL/GenBank/DDBJ databases">
        <title>Impact of host demography and evolutionary history on endosymbiont molecular evolution: a test in carpenter ants (Genus Camponotus) and their Blochmannia endosymbionts.</title>
        <authorList>
            <person name="Manthey J.D."/>
            <person name="Giron J.C."/>
            <person name="Hruska J.P."/>
        </authorList>
    </citation>
    <scope>NUCLEOTIDE SEQUENCE</scope>
    <source>
        <strain evidence="10">C-039</strain>
    </source>
</reference>
<dbReference type="CDD" id="cd00342">
    <property type="entry name" value="gram_neg_porins"/>
    <property type="match status" value="1"/>
</dbReference>
<evidence type="ECO:0000256" key="5">
    <source>
        <dbReference type="ARBA" id="ARBA00022729"/>
    </source>
</evidence>
<dbReference type="EMBL" id="CP097753">
    <property type="protein sequence ID" value="URJ28296.1"/>
    <property type="molecule type" value="Genomic_DNA"/>
</dbReference>
<dbReference type="PRINTS" id="PR00183">
    <property type="entry name" value="ECOLIPORIN"/>
</dbReference>
<dbReference type="GO" id="GO:0015288">
    <property type="term" value="F:porin activity"/>
    <property type="evidence" value="ECO:0007669"/>
    <property type="project" value="UniProtKB-KW"/>
</dbReference>
<gene>
    <name evidence="10" type="ORF">M9393_00800</name>
</gene>
<evidence type="ECO:0000256" key="4">
    <source>
        <dbReference type="ARBA" id="ARBA00022692"/>
    </source>
</evidence>
<feature type="chain" id="PRO_5040182318" evidence="9">
    <location>
        <begin position="22"/>
        <end position="373"/>
    </location>
</feature>
<dbReference type="GO" id="GO:0046930">
    <property type="term" value="C:pore complex"/>
    <property type="evidence" value="ECO:0007669"/>
    <property type="project" value="UniProtKB-KW"/>
</dbReference>
<evidence type="ECO:0000256" key="7">
    <source>
        <dbReference type="ARBA" id="ARBA00023136"/>
    </source>
</evidence>
<sequence length="373" mass="40751">MKLRCFTSLVATMVMASTAGAAEIYNNDGNILNIFGSIIGGHYFSREHTKNGDNSFLRYGFSGKTYVNDKIVGFGMWEHEISLKNIEGINVNNSGKVLLGYAGIKFGDFGSIDYGRNYGVLYDVGSWTDVIPGFGGDILLIDNFLSNRSSNVVTYRNKNLFGFVNGLDFALQYQGKNDVNKETGRTLKTANGEGYGVSASYALDNGLAASAAYVNSKRIAEQIVLDNNGGGSNDNAEAFSFGVKYAGKGMYVAATYGETYNMTPFGSFCDNITPENIYGFVNKAKNVELVAQYQFDFGLRPSVSYLHSKANDLESGYSNFLKKCITVGTSYVFNKNICTTIDYRIDLLNKNSFTDASNINPDDIIALGVAYVF</sequence>
<dbReference type="InterPro" id="IPR050298">
    <property type="entry name" value="Gram-neg_bact_OMP"/>
</dbReference>
<evidence type="ECO:0000256" key="1">
    <source>
        <dbReference type="ARBA" id="ARBA00004571"/>
    </source>
</evidence>
<keyword evidence="7" id="KW-0472">Membrane</keyword>
<evidence type="ECO:0000313" key="10">
    <source>
        <dbReference type="EMBL" id="URJ28296.1"/>
    </source>
</evidence>
<dbReference type="RefSeq" id="WP_250248731.1">
    <property type="nucleotide sequence ID" value="NZ_CP097753.1"/>
</dbReference>
<dbReference type="InterPro" id="IPR023614">
    <property type="entry name" value="Porin_dom_sf"/>
</dbReference>
<evidence type="ECO:0000256" key="2">
    <source>
        <dbReference type="ARBA" id="ARBA00007539"/>
    </source>
</evidence>
<feature type="signal peptide" evidence="9">
    <location>
        <begin position="1"/>
        <end position="21"/>
    </location>
</feature>
<keyword evidence="5 9" id="KW-0732">Signal</keyword>
<dbReference type="SUPFAM" id="SSF56935">
    <property type="entry name" value="Porins"/>
    <property type="match status" value="1"/>
</dbReference>
<dbReference type="InterPro" id="IPR033900">
    <property type="entry name" value="Gram_neg_porin_domain"/>
</dbReference>
<dbReference type="PRINTS" id="PR00182">
    <property type="entry name" value="ECOLNEIPORIN"/>
</dbReference>
<dbReference type="AlphaFoldDB" id="A0A9Q8X2N8"/>
<dbReference type="Gene3D" id="2.40.160.10">
    <property type="entry name" value="Porin"/>
    <property type="match status" value="1"/>
</dbReference>
<keyword evidence="6" id="KW-0626">Porin</keyword>
<accession>A0A9Q8X2N8</accession>
<evidence type="ECO:0000256" key="6">
    <source>
        <dbReference type="ARBA" id="ARBA00023114"/>
    </source>
</evidence>
<dbReference type="InterPro" id="IPR001702">
    <property type="entry name" value="Porin_Gram-ve"/>
</dbReference>
<dbReference type="InterPro" id="IPR001897">
    <property type="entry name" value="Porin_gammaproteobac"/>
</dbReference>
<keyword evidence="3" id="KW-1134">Transmembrane beta strand</keyword>
<keyword evidence="4" id="KW-0812">Transmembrane</keyword>
<comment type="similarity">
    <text evidence="2">Belongs to the Gram-negative porin family.</text>
</comment>
<dbReference type="PANTHER" id="PTHR34501">
    <property type="entry name" value="PROTEIN YDDL-RELATED"/>
    <property type="match status" value="1"/>
</dbReference>
<dbReference type="Pfam" id="PF00267">
    <property type="entry name" value="Porin_1"/>
    <property type="match status" value="1"/>
</dbReference>
<evidence type="ECO:0000256" key="8">
    <source>
        <dbReference type="ARBA" id="ARBA00023237"/>
    </source>
</evidence>
<dbReference type="GO" id="GO:0034220">
    <property type="term" value="P:monoatomic ion transmembrane transport"/>
    <property type="evidence" value="ECO:0007669"/>
    <property type="project" value="InterPro"/>
</dbReference>
<dbReference type="GO" id="GO:0009279">
    <property type="term" value="C:cell outer membrane"/>
    <property type="evidence" value="ECO:0007669"/>
    <property type="project" value="UniProtKB-SubCell"/>
</dbReference>
<dbReference type="Proteomes" id="UP001056209">
    <property type="component" value="Chromosome"/>
</dbReference>
<dbReference type="PANTHER" id="PTHR34501:SF8">
    <property type="entry name" value="OUTER MEMBRANE PORIN N-RELATED"/>
    <property type="match status" value="1"/>
</dbReference>
<keyword evidence="8" id="KW-0998">Cell outer membrane</keyword>
<evidence type="ECO:0000313" key="11">
    <source>
        <dbReference type="Proteomes" id="UP001056209"/>
    </source>
</evidence>
<comment type="subcellular location">
    <subcellularLocation>
        <location evidence="1">Cell outer membrane</location>
        <topology evidence="1">Multi-pass membrane protein</topology>
    </subcellularLocation>
</comment>
<name>A0A9Q8X2N8_9ENTR</name>
<protein>
    <submittedName>
        <fullName evidence="10">Porin</fullName>
    </submittedName>
</protein>
<organism evidence="10 11">
    <name type="scientific">Candidatus Blochmannia vicinus</name>
    <name type="common">nom. nud.</name>
    <dbReference type="NCBI Taxonomy" id="251540"/>
    <lineage>
        <taxon>Bacteria</taxon>
        <taxon>Pseudomonadati</taxon>
        <taxon>Pseudomonadota</taxon>
        <taxon>Gammaproteobacteria</taxon>
        <taxon>Enterobacterales</taxon>
        <taxon>Enterobacteriaceae</taxon>
        <taxon>ant endosymbionts</taxon>
        <taxon>Candidatus Blochmanniella</taxon>
    </lineage>
</organism>